<dbReference type="Proteomes" id="UP001207742">
    <property type="component" value="Unassembled WGS sequence"/>
</dbReference>
<organism evidence="1 2">
    <name type="scientific">Chitinophaga nivalis</name>
    <dbReference type="NCBI Taxonomy" id="2991709"/>
    <lineage>
        <taxon>Bacteria</taxon>
        <taxon>Pseudomonadati</taxon>
        <taxon>Bacteroidota</taxon>
        <taxon>Chitinophagia</taxon>
        <taxon>Chitinophagales</taxon>
        <taxon>Chitinophagaceae</taxon>
        <taxon>Chitinophaga</taxon>
    </lineage>
</organism>
<reference evidence="1 2" key="1">
    <citation type="submission" date="2022-10" db="EMBL/GenBank/DDBJ databases">
        <title>Chitinophaga nivalis PC15 sp. nov., isolated from Pyeongchang county, South Korea.</title>
        <authorList>
            <person name="Trinh H.N."/>
        </authorList>
    </citation>
    <scope>NUCLEOTIDE SEQUENCE [LARGE SCALE GENOMIC DNA]</scope>
    <source>
        <strain evidence="1 2">PC14</strain>
    </source>
</reference>
<proteinExistence type="predicted"/>
<dbReference type="RefSeq" id="WP_264726503.1">
    <property type="nucleotide sequence ID" value="NZ_JAPDNR010000001.1"/>
</dbReference>
<keyword evidence="2" id="KW-1185">Reference proteome</keyword>
<protein>
    <recommendedName>
        <fullName evidence="3">Bacteriocin</fullName>
    </recommendedName>
</protein>
<comment type="caution">
    <text evidence="1">The sequence shown here is derived from an EMBL/GenBank/DDBJ whole genome shotgun (WGS) entry which is preliminary data.</text>
</comment>
<evidence type="ECO:0000313" key="1">
    <source>
        <dbReference type="EMBL" id="MCW3482271.1"/>
    </source>
</evidence>
<evidence type="ECO:0000313" key="2">
    <source>
        <dbReference type="Proteomes" id="UP001207742"/>
    </source>
</evidence>
<dbReference type="EMBL" id="JAPDNS010000001">
    <property type="protein sequence ID" value="MCW3482271.1"/>
    <property type="molecule type" value="Genomic_DNA"/>
</dbReference>
<gene>
    <name evidence="1" type="ORF">OL497_00060</name>
</gene>
<name>A0ABT3IEF3_9BACT</name>
<evidence type="ECO:0008006" key="3">
    <source>
        <dbReference type="Google" id="ProtNLM"/>
    </source>
</evidence>
<accession>A0ABT3IEF3</accession>
<sequence>MKQLKLSGNKTLTREQLKKVTGGRDNSNSFFCNNQCITDVDCPVNFICILTDFGGGELCWRCGQLN</sequence>